<dbReference type="EMBL" id="CP016171">
    <property type="protein sequence ID" value="ANN73393.1"/>
    <property type="molecule type" value="Genomic_DNA"/>
</dbReference>
<evidence type="ECO:0000256" key="1">
    <source>
        <dbReference type="ARBA" id="ARBA00023239"/>
    </source>
</evidence>
<dbReference type="Proteomes" id="UP000092213">
    <property type="component" value="Chromosome"/>
</dbReference>
<evidence type="ECO:0000313" key="6">
    <source>
        <dbReference type="Proteomes" id="UP000092213"/>
    </source>
</evidence>
<dbReference type="PANTHER" id="PTHR43345">
    <property type="entry name" value="3-ISOPROPYLMALATE DEHYDRATASE SMALL SUBUNIT 2-RELATED-RELATED"/>
    <property type="match status" value="1"/>
</dbReference>
<dbReference type="Proteomes" id="UP000091897">
    <property type="component" value="Chromosome"/>
</dbReference>
<dbReference type="KEGG" id="bbro:BAU06_19910"/>
<dbReference type="Gene3D" id="3.20.19.10">
    <property type="entry name" value="Aconitase, domain 4"/>
    <property type="match status" value="1"/>
</dbReference>
<dbReference type="STRING" id="463025.BAU08_20405"/>
<gene>
    <name evidence="3" type="ORF">BAU06_19910</name>
    <name evidence="4" type="ORF">BAU08_20405</name>
</gene>
<sequence>MLDNTQDTITGAVYKLGDDVNTDTQCSGKYLPGKDEAYIAAQAFEGVAPGFAGRFRAGGIIAAGTHFGINSSREQAVHILHRLGVAAIIAPSFGRQFFRNAINNGLLLVEIDTSALQEGDTVTIDLSRSELVAPARGLKQPLRPLPPQIRAILREGGLIPFLRKHPDWSITQ</sequence>
<dbReference type="InterPro" id="IPR050075">
    <property type="entry name" value="LeuD"/>
</dbReference>
<keyword evidence="1" id="KW-0456">Lyase</keyword>
<evidence type="ECO:0000313" key="3">
    <source>
        <dbReference type="EMBL" id="ANN68261.1"/>
    </source>
</evidence>
<evidence type="ECO:0000259" key="2">
    <source>
        <dbReference type="Pfam" id="PF00694"/>
    </source>
</evidence>
<accession>A0A193G161</accession>
<dbReference type="InterPro" id="IPR011827">
    <property type="entry name" value="LeuD_type2/HacB/DmdB"/>
</dbReference>
<dbReference type="InterPro" id="IPR000573">
    <property type="entry name" value="AconitaseA/IPMdHydase_ssu_swvl"/>
</dbReference>
<proteinExistence type="predicted"/>
<organism evidence="4 6">
    <name type="scientific">Bordetella bronchialis</name>
    <dbReference type="NCBI Taxonomy" id="463025"/>
    <lineage>
        <taxon>Bacteria</taxon>
        <taxon>Pseudomonadati</taxon>
        <taxon>Pseudomonadota</taxon>
        <taxon>Betaproteobacteria</taxon>
        <taxon>Burkholderiales</taxon>
        <taxon>Alcaligenaceae</taxon>
        <taxon>Bordetella</taxon>
    </lineage>
</organism>
<dbReference type="InterPro" id="IPR015928">
    <property type="entry name" value="Aconitase/3IPM_dehydase_swvl"/>
</dbReference>
<dbReference type="GO" id="GO:0016836">
    <property type="term" value="F:hydro-lyase activity"/>
    <property type="evidence" value="ECO:0007669"/>
    <property type="project" value="InterPro"/>
</dbReference>
<dbReference type="PANTHER" id="PTHR43345:SF10">
    <property type="entry name" value="3-ISOPROPYLMALATE DEHYDRATASE SMALL SUBUNIT 1"/>
    <property type="match status" value="1"/>
</dbReference>
<protein>
    <recommendedName>
        <fullName evidence="2">Aconitase A/isopropylmalate dehydratase small subunit swivel domain-containing protein</fullName>
    </recommendedName>
</protein>
<dbReference type="EMBL" id="CP016170">
    <property type="protein sequence ID" value="ANN68261.1"/>
    <property type="molecule type" value="Genomic_DNA"/>
</dbReference>
<name>A0A193G161_9BORD</name>
<dbReference type="AlphaFoldDB" id="A0A193G161"/>
<keyword evidence="5" id="KW-1185">Reference proteome</keyword>
<evidence type="ECO:0000313" key="5">
    <source>
        <dbReference type="Proteomes" id="UP000091897"/>
    </source>
</evidence>
<reference evidence="5 6" key="1">
    <citation type="submission" date="2016-06" db="EMBL/GenBank/DDBJ databases">
        <title>Complete genome sequences of Bordetella bronchialis and Bordetella flabilis.</title>
        <authorList>
            <person name="LiPuma J.J."/>
            <person name="Spilker T."/>
        </authorList>
    </citation>
    <scope>NUCLEOTIDE SEQUENCE [LARGE SCALE GENOMIC DNA]</scope>
    <source>
        <strain evidence="4 6">AU17976</strain>
        <strain evidence="3 5">AU3182</strain>
    </source>
</reference>
<feature type="domain" description="Aconitase A/isopropylmalate dehydratase small subunit swivel" evidence="2">
    <location>
        <begin position="60"/>
        <end position="112"/>
    </location>
</feature>
<dbReference type="SUPFAM" id="SSF52016">
    <property type="entry name" value="LeuD/IlvD-like"/>
    <property type="match status" value="1"/>
</dbReference>
<dbReference type="Pfam" id="PF00694">
    <property type="entry name" value="Aconitase_C"/>
    <property type="match status" value="1"/>
</dbReference>
<dbReference type="RefSeq" id="WP_066354119.1">
    <property type="nucleotide sequence ID" value="NZ_CBCSFJ010000013.1"/>
</dbReference>
<evidence type="ECO:0000313" key="4">
    <source>
        <dbReference type="EMBL" id="ANN73393.1"/>
    </source>
</evidence>
<dbReference type="NCBIfam" id="TIGR02087">
    <property type="entry name" value="LEUD_arch"/>
    <property type="match status" value="1"/>
</dbReference>